<sequence length="621" mass="67965">MTSVVAVVTAFEPGPELIGVVESAVAQVDSLIVVDDGSPSLRSDPSGAVRRTLDACADLGATLHETPDNRGIAHALNVGVTEALDRGADAVLTLDQDTRLEPDYVARTSDHLALAASLGLTDVMASPSLINDDVAPFWFAERGLTLAYEPIQSGLVITRSLLEKIGLFEEELFIDCVETEFYLRARAHGGHALIVPGTRISHRLGSRARWRPPRLLRPLLRGYGAGVEFSEDAPFRHYYIARNRLDLYRRYGRREPLWCAVSIAKDTISRGRAMLIGSHRLRRVYLTAAGTRAALRGERGRIPARTLRRARLAGGEPVSSARPLETDRGLPDLVSVVIPVHNGVATIDDQLEALAAQDYSRPFEVVVADNNSTDGLREHLEGHRLADRLDLRWVDASGPAGASYGRNAGAAAAAGDFLAFCDGDDRVYSSWLTELTAVARRCSAVGGAVETSSLNTPRTQSWRQMLPPEMPYEFPGFLPVSPTCNLGVWKNRFDAVGGFDVAYDRGAEDADFTIRIQLAGGVLGHAPRALIAYRLRDTLRGIWDQSVMCGEGDARLYAEYRAYGMPPRPWYATADVIAYLLLRNPLLPTVITRVPTGRWLFQAGNLLGRIKGSARHHAWYV</sequence>
<name>A0ABP7PXE8_9ACTN</name>
<keyword evidence="3" id="KW-1185">Reference proteome</keyword>
<dbReference type="InterPro" id="IPR001173">
    <property type="entry name" value="Glyco_trans_2-like"/>
</dbReference>
<proteinExistence type="predicted"/>
<dbReference type="PANTHER" id="PTHR43685">
    <property type="entry name" value="GLYCOSYLTRANSFERASE"/>
    <property type="match status" value="1"/>
</dbReference>
<protein>
    <recommendedName>
        <fullName evidence="1">Glycosyltransferase 2-like domain-containing protein</fullName>
    </recommendedName>
</protein>
<feature type="domain" description="Glycosyltransferase 2-like" evidence="1">
    <location>
        <begin position="335"/>
        <end position="460"/>
    </location>
</feature>
<dbReference type="SUPFAM" id="SSF53448">
    <property type="entry name" value="Nucleotide-diphospho-sugar transferases"/>
    <property type="match status" value="2"/>
</dbReference>
<evidence type="ECO:0000313" key="3">
    <source>
        <dbReference type="Proteomes" id="UP001418444"/>
    </source>
</evidence>
<evidence type="ECO:0000259" key="1">
    <source>
        <dbReference type="Pfam" id="PF00535"/>
    </source>
</evidence>
<dbReference type="Proteomes" id="UP001418444">
    <property type="component" value="Unassembled WGS sequence"/>
</dbReference>
<comment type="caution">
    <text evidence="2">The sequence shown here is derived from an EMBL/GenBank/DDBJ whole genome shotgun (WGS) entry which is preliminary data.</text>
</comment>
<reference evidence="3" key="1">
    <citation type="journal article" date="2019" name="Int. J. Syst. Evol. Microbiol.">
        <title>The Global Catalogue of Microorganisms (GCM) 10K type strain sequencing project: providing services to taxonomists for standard genome sequencing and annotation.</title>
        <authorList>
            <consortium name="The Broad Institute Genomics Platform"/>
            <consortium name="The Broad Institute Genome Sequencing Center for Infectious Disease"/>
            <person name="Wu L."/>
            <person name="Ma J."/>
        </authorList>
    </citation>
    <scope>NUCLEOTIDE SEQUENCE [LARGE SCALE GENOMIC DNA]</scope>
    <source>
        <strain evidence="3">JCM 16923</strain>
    </source>
</reference>
<gene>
    <name evidence="2" type="ORF">GCM10022231_36480</name>
</gene>
<dbReference type="EMBL" id="BAAAZW010000017">
    <property type="protein sequence ID" value="GAA3971644.1"/>
    <property type="molecule type" value="Genomic_DNA"/>
</dbReference>
<dbReference type="RefSeq" id="WP_344786233.1">
    <property type="nucleotide sequence ID" value="NZ_BAAAZW010000017.1"/>
</dbReference>
<accession>A0ABP7PXE8</accession>
<organism evidence="2 3">
    <name type="scientific">Gordonia caeni</name>
    <dbReference type="NCBI Taxonomy" id="1007097"/>
    <lineage>
        <taxon>Bacteria</taxon>
        <taxon>Bacillati</taxon>
        <taxon>Actinomycetota</taxon>
        <taxon>Actinomycetes</taxon>
        <taxon>Mycobacteriales</taxon>
        <taxon>Gordoniaceae</taxon>
        <taxon>Gordonia</taxon>
    </lineage>
</organism>
<dbReference type="InterPro" id="IPR029044">
    <property type="entry name" value="Nucleotide-diphossugar_trans"/>
</dbReference>
<dbReference type="InterPro" id="IPR050834">
    <property type="entry name" value="Glycosyltransf_2"/>
</dbReference>
<evidence type="ECO:0000313" key="2">
    <source>
        <dbReference type="EMBL" id="GAA3971644.1"/>
    </source>
</evidence>
<dbReference type="PANTHER" id="PTHR43685:SF12">
    <property type="entry name" value="GLYCOSYL TRANSFERASE FAMILY 2"/>
    <property type="match status" value="1"/>
</dbReference>
<dbReference type="Gene3D" id="3.90.550.10">
    <property type="entry name" value="Spore Coat Polysaccharide Biosynthesis Protein SpsA, Chain A"/>
    <property type="match status" value="2"/>
</dbReference>
<feature type="domain" description="Glycosyltransferase 2-like" evidence="1">
    <location>
        <begin position="7"/>
        <end position="108"/>
    </location>
</feature>
<dbReference type="Pfam" id="PF00535">
    <property type="entry name" value="Glycos_transf_2"/>
    <property type="match status" value="2"/>
</dbReference>